<dbReference type="EMBL" id="SOEG01000065">
    <property type="protein sequence ID" value="TDX43554.1"/>
    <property type="molecule type" value="Genomic_DNA"/>
</dbReference>
<dbReference type="RefSeq" id="WP_134119262.1">
    <property type="nucleotide sequence ID" value="NZ_SOEG01000065.1"/>
</dbReference>
<name>A0A4R8GKE7_9FIRM</name>
<dbReference type="InterPro" id="IPR014245">
    <property type="entry name" value="Spore_III_AF"/>
</dbReference>
<sequence>MNLLINWVRNIVLVILFANFIEMLLPNNKTKKDVDMIIGLFVILVILNPIINLFRFQESSLSLFNIFSYSKPPFEEIVAQGEVLREENKKVQEDYKLRISNQIAVLIKLNSDLENINIKIDLADGKLKKVIIKAKDNRVEKVTVDLSQENSSDKTDELTKNLKELISSFYGLDRNQVLVNLN</sequence>
<feature type="transmembrane region" description="Helical" evidence="1">
    <location>
        <begin position="6"/>
        <end position="25"/>
    </location>
</feature>
<proteinExistence type="predicted"/>
<keyword evidence="1" id="KW-0472">Membrane</keyword>
<keyword evidence="3" id="KW-1185">Reference proteome</keyword>
<feature type="transmembrane region" description="Helical" evidence="1">
    <location>
        <begin position="37"/>
        <end position="56"/>
    </location>
</feature>
<organism evidence="2 3">
    <name type="scientific">Orenia marismortui</name>
    <dbReference type="NCBI Taxonomy" id="46469"/>
    <lineage>
        <taxon>Bacteria</taxon>
        <taxon>Bacillati</taxon>
        <taxon>Bacillota</taxon>
        <taxon>Clostridia</taxon>
        <taxon>Halanaerobiales</taxon>
        <taxon>Halobacteroidaceae</taxon>
        <taxon>Orenia</taxon>
    </lineage>
</organism>
<dbReference type="STRING" id="926561.GCA_000379025_02811"/>
<dbReference type="NCBIfam" id="TIGR02896">
    <property type="entry name" value="spore_III_AF"/>
    <property type="match status" value="1"/>
</dbReference>
<evidence type="ECO:0000313" key="3">
    <source>
        <dbReference type="Proteomes" id="UP000295832"/>
    </source>
</evidence>
<reference evidence="2 3" key="1">
    <citation type="submission" date="2019-03" db="EMBL/GenBank/DDBJ databases">
        <title>Subsurface microbial communities from deep shales in Ohio and West Virginia, USA.</title>
        <authorList>
            <person name="Wrighton K."/>
        </authorList>
    </citation>
    <scope>NUCLEOTIDE SEQUENCE [LARGE SCALE GENOMIC DNA]</scope>
    <source>
        <strain evidence="2 3">MSL 6dP</strain>
    </source>
</reference>
<comment type="caution">
    <text evidence="2">The sequence shown here is derived from an EMBL/GenBank/DDBJ whole genome shotgun (WGS) entry which is preliminary data.</text>
</comment>
<evidence type="ECO:0000313" key="2">
    <source>
        <dbReference type="EMBL" id="TDX43554.1"/>
    </source>
</evidence>
<gene>
    <name evidence="2" type="ORF">C7959_1657</name>
</gene>
<evidence type="ECO:0000256" key="1">
    <source>
        <dbReference type="SAM" id="Phobius"/>
    </source>
</evidence>
<accession>A0A4R8GKE7</accession>
<keyword evidence="1" id="KW-1133">Transmembrane helix</keyword>
<protein>
    <submittedName>
        <fullName evidence="2">Stage III sporulation protein AF</fullName>
    </submittedName>
</protein>
<dbReference type="Proteomes" id="UP000295832">
    <property type="component" value="Unassembled WGS sequence"/>
</dbReference>
<dbReference type="Pfam" id="PF09581">
    <property type="entry name" value="Spore_III_AF"/>
    <property type="match status" value="1"/>
</dbReference>
<dbReference type="AlphaFoldDB" id="A0A4R8GKE7"/>
<keyword evidence="1" id="KW-0812">Transmembrane</keyword>